<dbReference type="InterPro" id="IPR000719">
    <property type="entry name" value="Prot_kinase_dom"/>
</dbReference>
<evidence type="ECO:0000256" key="2">
    <source>
        <dbReference type="ARBA" id="ARBA00006485"/>
    </source>
</evidence>
<evidence type="ECO:0000256" key="9">
    <source>
        <dbReference type="ARBA" id="ARBA00047811"/>
    </source>
</evidence>
<dbReference type="InterPro" id="IPR017441">
    <property type="entry name" value="Protein_kinase_ATP_BS"/>
</dbReference>
<dbReference type="InterPro" id="IPR011009">
    <property type="entry name" value="Kinase-like_dom_sf"/>
</dbReference>
<sequence length="575" mass="64095">MATPSRPDSPSPQSFAAQHMRPRASFVGCSNIRDYEILGKLGEGTFGEVHKARSRRTGALVAMKKIIMHNEKDGFPITALREIKLLKLLSHKNVLKLEDMAVEHPNKLSDKRKRPIMYMVMPYMDHDLSGLLDNPSVRFNEPQIKCYLLQLLEGLRYLHDSHILHRDMKAANLLINNQGLLQIADFGLARHYDGEVPMTGRGGGEGQHEYTSLVVTRWYRPPELLLQLKRYTTAIDVWGVGCVFGEMLVGKPILAGVSDAHQLDIIWELCGSPTEDNMPGWKSLPGAEGLQPRVRSGNLSSRFSKFGPTAVSLLTQLLKLDWRARINAMDALQHPYFRTAPLPAQPGDIPVFEESHELDRRKFDDRKAALPPAPKGGTVGRGHAEGGFGPNGNNFGNDGAGRPGGGNHQQDRWPRGGGGGGGDDGRRPAWARHQQPHGLPPRPPLPLNDVAAGERNRDRDRDRGRDYDRERDGRDYRRDRVDHLAPPPRNRGGMRGVDGDSYVPAYKREGSGTAGSGSRDSGYDGAWDRRRYNDFADRGTERADNGIVNGGGRHSRSRSPMWNQDHGRDRDGYRR</sequence>
<dbReference type="SUPFAM" id="SSF56112">
    <property type="entry name" value="Protein kinase-like (PK-like)"/>
    <property type="match status" value="1"/>
</dbReference>
<evidence type="ECO:0000313" key="14">
    <source>
        <dbReference type="EMBL" id="CAK7267937.1"/>
    </source>
</evidence>
<evidence type="ECO:0000256" key="3">
    <source>
        <dbReference type="ARBA" id="ARBA00022527"/>
    </source>
</evidence>
<keyword evidence="7 11" id="KW-0067">ATP-binding</keyword>
<comment type="similarity">
    <text evidence="2">Belongs to the protein kinase superfamily. CMGC Ser/Thr protein kinase family. CDC2/CDKX subfamily.</text>
</comment>
<proteinExistence type="inferred from homology"/>
<comment type="catalytic activity">
    <reaction evidence="9">
        <text>L-threonyl-[protein] + ATP = O-phospho-L-threonyl-[protein] + ADP + H(+)</text>
        <dbReference type="Rhea" id="RHEA:46608"/>
        <dbReference type="Rhea" id="RHEA-COMP:11060"/>
        <dbReference type="Rhea" id="RHEA-COMP:11605"/>
        <dbReference type="ChEBI" id="CHEBI:15378"/>
        <dbReference type="ChEBI" id="CHEBI:30013"/>
        <dbReference type="ChEBI" id="CHEBI:30616"/>
        <dbReference type="ChEBI" id="CHEBI:61977"/>
        <dbReference type="ChEBI" id="CHEBI:456216"/>
        <dbReference type="EC" id="2.7.11.22"/>
    </reaction>
</comment>
<dbReference type="Gene3D" id="3.30.200.20">
    <property type="entry name" value="Phosphorylase Kinase, domain 1"/>
    <property type="match status" value="1"/>
</dbReference>
<evidence type="ECO:0000256" key="7">
    <source>
        <dbReference type="ARBA" id="ARBA00022840"/>
    </source>
</evidence>
<dbReference type="EC" id="2.7.11.2" evidence="14"/>
<gene>
    <name evidence="14" type="primary">BUR1</name>
    <name evidence="14" type="ORF">SEPCBS119000_002801</name>
</gene>
<evidence type="ECO:0000256" key="1">
    <source>
        <dbReference type="ARBA" id="ARBA00004123"/>
    </source>
</evidence>
<comment type="catalytic activity">
    <reaction evidence="10">
        <text>L-seryl-[protein] + ATP = O-phospho-L-seryl-[protein] + ADP + H(+)</text>
        <dbReference type="Rhea" id="RHEA:17989"/>
        <dbReference type="Rhea" id="RHEA-COMP:9863"/>
        <dbReference type="Rhea" id="RHEA-COMP:11604"/>
        <dbReference type="ChEBI" id="CHEBI:15378"/>
        <dbReference type="ChEBI" id="CHEBI:29999"/>
        <dbReference type="ChEBI" id="CHEBI:30616"/>
        <dbReference type="ChEBI" id="CHEBI:83421"/>
        <dbReference type="ChEBI" id="CHEBI:456216"/>
        <dbReference type="EC" id="2.7.11.22"/>
    </reaction>
</comment>
<name>A0ABP0DIC6_9PEZI</name>
<dbReference type="PROSITE" id="PS00108">
    <property type="entry name" value="PROTEIN_KINASE_ST"/>
    <property type="match status" value="1"/>
</dbReference>
<evidence type="ECO:0000256" key="8">
    <source>
        <dbReference type="ARBA" id="ARBA00023242"/>
    </source>
</evidence>
<evidence type="ECO:0000256" key="10">
    <source>
        <dbReference type="ARBA" id="ARBA00048367"/>
    </source>
</evidence>
<dbReference type="PROSITE" id="PS00107">
    <property type="entry name" value="PROTEIN_KINASE_ATP"/>
    <property type="match status" value="1"/>
</dbReference>
<dbReference type="PANTHER" id="PTHR24056">
    <property type="entry name" value="CELL DIVISION PROTEIN KINASE"/>
    <property type="match status" value="1"/>
</dbReference>
<dbReference type="PANTHER" id="PTHR24056:SF233">
    <property type="entry name" value="CYCLIN-DEPENDENT KINASE 9"/>
    <property type="match status" value="1"/>
</dbReference>
<dbReference type="Pfam" id="PF00069">
    <property type="entry name" value="Pkinase"/>
    <property type="match status" value="1"/>
</dbReference>
<evidence type="ECO:0000256" key="12">
    <source>
        <dbReference type="SAM" id="MobiDB-lite"/>
    </source>
</evidence>
<dbReference type="EMBL" id="CAWUON010000032">
    <property type="protein sequence ID" value="CAK7267937.1"/>
    <property type="molecule type" value="Genomic_DNA"/>
</dbReference>
<keyword evidence="3 14" id="KW-0723">Serine/threonine-protein kinase</keyword>
<feature type="compositionally biased region" description="Basic and acidic residues" evidence="12">
    <location>
        <begin position="452"/>
        <end position="483"/>
    </location>
</feature>
<feature type="compositionally biased region" description="Gly residues" evidence="12">
    <location>
        <begin position="377"/>
        <end position="390"/>
    </location>
</feature>
<dbReference type="SMART" id="SM00220">
    <property type="entry name" value="S_TKc"/>
    <property type="match status" value="1"/>
</dbReference>
<keyword evidence="8" id="KW-0539">Nucleus</keyword>
<feature type="binding site" evidence="11">
    <location>
        <position position="64"/>
    </location>
    <ligand>
        <name>ATP</name>
        <dbReference type="ChEBI" id="CHEBI:30616"/>
    </ligand>
</feature>
<feature type="compositionally biased region" description="Basic and acidic residues" evidence="12">
    <location>
        <begin position="526"/>
        <end position="544"/>
    </location>
</feature>
<evidence type="ECO:0000256" key="5">
    <source>
        <dbReference type="ARBA" id="ARBA00022741"/>
    </source>
</evidence>
<keyword evidence="4 14" id="KW-0808">Transferase</keyword>
<comment type="caution">
    <text evidence="14">The sequence shown here is derived from an EMBL/GenBank/DDBJ whole genome shotgun (WGS) entry which is preliminary data.</text>
</comment>
<dbReference type="PROSITE" id="PS50011">
    <property type="entry name" value="PROTEIN_KINASE_DOM"/>
    <property type="match status" value="1"/>
</dbReference>
<keyword evidence="5 11" id="KW-0547">Nucleotide-binding</keyword>
<dbReference type="InterPro" id="IPR050108">
    <property type="entry name" value="CDK"/>
</dbReference>
<dbReference type="InterPro" id="IPR008271">
    <property type="entry name" value="Ser/Thr_kinase_AS"/>
</dbReference>
<dbReference type="Proteomes" id="UP001642502">
    <property type="component" value="Unassembled WGS sequence"/>
</dbReference>
<organism evidence="14 15">
    <name type="scientific">Sporothrix epigloea</name>
    <dbReference type="NCBI Taxonomy" id="1892477"/>
    <lineage>
        <taxon>Eukaryota</taxon>
        <taxon>Fungi</taxon>
        <taxon>Dikarya</taxon>
        <taxon>Ascomycota</taxon>
        <taxon>Pezizomycotina</taxon>
        <taxon>Sordariomycetes</taxon>
        <taxon>Sordariomycetidae</taxon>
        <taxon>Ophiostomatales</taxon>
        <taxon>Ophiostomataceae</taxon>
        <taxon>Sporothrix</taxon>
    </lineage>
</organism>
<evidence type="ECO:0000256" key="6">
    <source>
        <dbReference type="ARBA" id="ARBA00022777"/>
    </source>
</evidence>
<keyword evidence="6 14" id="KW-0418">Kinase</keyword>
<accession>A0ABP0DIC6</accession>
<reference evidence="14 15" key="1">
    <citation type="submission" date="2024-01" db="EMBL/GenBank/DDBJ databases">
        <authorList>
            <person name="Allen C."/>
            <person name="Tagirdzhanova G."/>
        </authorList>
    </citation>
    <scope>NUCLEOTIDE SEQUENCE [LARGE SCALE GENOMIC DNA]</scope>
    <source>
        <strain evidence="14 15">CBS 119000</strain>
    </source>
</reference>
<keyword evidence="15" id="KW-1185">Reference proteome</keyword>
<evidence type="ECO:0000256" key="11">
    <source>
        <dbReference type="PROSITE-ProRule" id="PRU10141"/>
    </source>
</evidence>
<dbReference type="CDD" id="cd07866">
    <property type="entry name" value="STKc_BUR1"/>
    <property type="match status" value="1"/>
</dbReference>
<dbReference type="GO" id="GO:0004740">
    <property type="term" value="F:pyruvate dehydrogenase (acetyl-transferring) kinase activity"/>
    <property type="evidence" value="ECO:0007669"/>
    <property type="project" value="UniProtKB-EC"/>
</dbReference>
<protein>
    <submittedName>
        <fullName evidence="14">Serine/threonine protein kinase, CMGC, CDC2/CDK sub</fullName>
        <ecNumber evidence="14">2.7.11.2</ecNumber>
    </submittedName>
</protein>
<evidence type="ECO:0000256" key="4">
    <source>
        <dbReference type="ARBA" id="ARBA00022679"/>
    </source>
</evidence>
<feature type="domain" description="Protein kinase" evidence="13">
    <location>
        <begin position="35"/>
        <end position="337"/>
    </location>
</feature>
<comment type="subcellular location">
    <subcellularLocation>
        <location evidence="1">Nucleus</location>
    </subcellularLocation>
</comment>
<evidence type="ECO:0000259" key="13">
    <source>
        <dbReference type="PROSITE" id="PS50011"/>
    </source>
</evidence>
<feature type="compositionally biased region" description="Gly residues" evidence="12">
    <location>
        <begin position="398"/>
        <end position="407"/>
    </location>
</feature>
<dbReference type="Gene3D" id="1.10.510.10">
    <property type="entry name" value="Transferase(Phosphotransferase) domain 1"/>
    <property type="match status" value="1"/>
</dbReference>
<evidence type="ECO:0000313" key="15">
    <source>
        <dbReference type="Proteomes" id="UP001642502"/>
    </source>
</evidence>
<feature type="region of interest" description="Disordered" evidence="12">
    <location>
        <begin position="364"/>
        <end position="575"/>
    </location>
</feature>
<feature type="compositionally biased region" description="Basic and acidic residues" evidence="12">
    <location>
        <begin position="565"/>
        <end position="575"/>
    </location>
</feature>